<evidence type="ECO:0000256" key="1">
    <source>
        <dbReference type="SAM" id="MobiDB-lite"/>
    </source>
</evidence>
<proteinExistence type="predicted"/>
<feature type="compositionally biased region" description="Basic and acidic residues" evidence="1">
    <location>
        <begin position="38"/>
        <end position="48"/>
    </location>
</feature>
<reference evidence="2 3" key="1">
    <citation type="journal article" date="2019" name="Emerg. Microbes Infect.">
        <title>Comprehensive subspecies identification of 175 nontuberculous mycobacteria species based on 7547 genomic profiles.</title>
        <authorList>
            <person name="Matsumoto Y."/>
            <person name="Kinjo T."/>
            <person name="Motooka D."/>
            <person name="Nabeya D."/>
            <person name="Jung N."/>
            <person name="Uechi K."/>
            <person name="Horii T."/>
            <person name="Iida T."/>
            <person name="Fujita J."/>
            <person name="Nakamura S."/>
        </authorList>
    </citation>
    <scope>NUCLEOTIDE SEQUENCE [LARGE SCALE GENOMIC DNA]</scope>
    <source>
        <strain evidence="2 3">JCM 12687</strain>
    </source>
</reference>
<dbReference type="EMBL" id="AP022606">
    <property type="protein sequence ID" value="BBZ11880.1"/>
    <property type="molecule type" value="Genomic_DNA"/>
</dbReference>
<evidence type="ECO:0000313" key="3">
    <source>
        <dbReference type="Proteomes" id="UP000467379"/>
    </source>
</evidence>
<protein>
    <submittedName>
        <fullName evidence="2">Uncharacterized protein</fullName>
    </submittedName>
</protein>
<feature type="region of interest" description="Disordered" evidence="1">
    <location>
        <begin position="28"/>
        <end position="48"/>
    </location>
</feature>
<evidence type="ECO:0000313" key="2">
    <source>
        <dbReference type="EMBL" id="BBZ11880.1"/>
    </source>
</evidence>
<sequence>MTKPAAESNSYSGVRRSAEVVNVLARSAGSHASVQRGDPQKAETVMRKHLRSDKQRVLALLDIAFA</sequence>
<dbReference type="Proteomes" id="UP000467379">
    <property type="component" value="Chromosome"/>
</dbReference>
<name>A0ABN6B2I5_9MYCO</name>
<organism evidence="2 3">
    <name type="scientific">Mycobacterium branderi</name>
    <dbReference type="NCBI Taxonomy" id="43348"/>
    <lineage>
        <taxon>Bacteria</taxon>
        <taxon>Bacillati</taxon>
        <taxon>Actinomycetota</taxon>
        <taxon>Actinomycetes</taxon>
        <taxon>Mycobacteriales</taxon>
        <taxon>Mycobacteriaceae</taxon>
        <taxon>Mycobacterium</taxon>
    </lineage>
</organism>
<dbReference type="RefSeq" id="WP_232080395.1">
    <property type="nucleotide sequence ID" value="NZ_AP022606.1"/>
</dbReference>
<keyword evidence="3" id="KW-1185">Reference proteome</keyword>
<gene>
    <name evidence="2" type="ORF">MBRA_20750</name>
</gene>
<accession>A0ABN6B2I5</accession>